<dbReference type="Pfam" id="PF00069">
    <property type="entry name" value="Pkinase"/>
    <property type="match status" value="2"/>
</dbReference>
<dbReference type="SUPFAM" id="SSF56112">
    <property type="entry name" value="Protein kinase-like (PK-like)"/>
    <property type="match status" value="1"/>
</dbReference>
<dbReference type="Gene3D" id="3.30.200.20">
    <property type="entry name" value="Phosphorylase Kinase, domain 1"/>
    <property type="match status" value="1"/>
</dbReference>
<dbReference type="SMART" id="SM00220">
    <property type="entry name" value="S_TKc"/>
    <property type="match status" value="1"/>
</dbReference>
<organism evidence="10 11">
    <name type="scientific">Agrocybe chaxingu</name>
    <dbReference type="NCBI Taxonomy" id="84603"/>
    <lineage>
        <taxon>Eukaryota</taxon>
        <taxon>Fungi</taxon>
        <taxon>Dikarya</taxon>
        <taxon>Basidiomycota</taxon>
        <taxon>Agaricomycotina</taxon>
        <taxon>Agaricomycetes</taxon>
        <taxon>Agaricomycetidae</taxon>
        <taxon>Agaricales</taxon>
        <taxon>Agaricineae</taxon>
        <taxon>Strophariaceae</taxon>
        <taxon>Agrocybe</taxon>
    </lineage>
</organism>
<keyword evidence="2" id="KW-0723">Serine/threonine-protein kinase</keyword>
<dbReference type="AlphaFoldDB" id="A0A9W8K760"/>
<dbReference type="PANTHER" id="PTHR47634">
    <property type="entry name" value="PROTEIN KINASE DOMAIN-CONTAINING PROTEIN-RELATED"/>
    <property type="match status" value="1"/>
</dbReference>
<evidence type="ECO:0000256" key="8">
    <source>
        <dbReference type="ARBA" id="ARBA00048679"/>
    </source>
</evidence>
<dbReference type="InterPro" id="IPR008271">
    <property type="entry name" value="Ser/Thr_kinase_AS"/>
</dbReference>
<evidence type="ECO:0000313" key="10">
    <source>
        <dbReference type="EMBL" id="KAJ3514818.1"/>
    </source>
</evidence>
<dbReference type="GO" id="GO:0050684">
    <property type="term" value="P:regulation of mRNA processing"/>
    <property type="evidence" value="ECO:0007669"/>
    <property type="project" value="TreeGrafter"/>
</dbReference>
<feature type="domain" description="Protein kinase" evidence="9">
    <location>
        <begin position="1"/>
        <end position="367"/>
    </location>
</feature>
<dbReference type="Gene3D" id="1.10.510.10">
    <property type="entry name" value="Transferase(Phosphotransferase) domain 1"/>
    <property type="match status" value="1"/>
</dbReference>
<comment type="catalytic activity">
    <reaction evidence="8">
        <text>L-seryl-[protein] + ATP = O-phospho-L-seryl-[protein] + ADP + H(+)</text>
        <dbReference type="Rhea" id="RHEA:17989"/>
        <dbReference type="Rhea" id="RHEA-COMP:9863"/>
        <dbReference type="Rhea" id="RHEA-COMP:11604"/>
        <dbReference type="ChEBI" id="CHEBI:15378"/>
        <dbReference type="ChEBI" id="CHEBI:29999"/>
        <dbReference type="ChEBI" id="CHEBI:30616"/>
        <dbReference type="ChEBI" id="CHEBI:83421"/>
        <dbReference type="ChEBI" id="CHEBI:456216"/>
        <dbReference type="EC" id="2.7.11.1"/>
    </reaction>
</comment>
<comment type="catalytic activity">
    <reaction evidence="7">
        <text>L-threonyl-[protein] + ATP = O-phospho-L-threonyl-[protein] + ADP + H(+)</text>
        <dbReference type="Rhea" id="RHEA:46608"/>
        <dbReference type="Rhea" id="RHEA-COMP:11060"/>
        <dbReference type="Rhea" id="RHEA-COMP:11605"/>
        <dbReference type="ChEBI" id="CHEBI:15378"/>
        <dbReference type="ChEBI" id="CHEBI:30013"/>
        <dbReference type="ChEBI" id="CHEBI:30616"/>
        <dbReference type="ChEBI" id="CHEBI:61977"/>
        <dbReference type="ChEBI" id="CHEBI:456216"/>
        <dbReference type="EC" id="2.7.11.1"/>
    </reaction>
</comment>
<keyword evidence="4" id="KW-0547">Nucleotide-binding</keyword>
<keyword evidence="6" id="KW-0067">ATP-binding</keyword>
<dbReference type="InterPro" id="IPR000719">
    <property type="entry name" value="Prot_kinase_dom"/>
</dbReference>
<keyword evidence="3" id="KW-0808">Transferase</keyword>
<dbReference type="GO" id="GO:0004674">
    <property type="term" value="F:protein serine/threonine kinase activity"/>
    <property type="evidence" value="ECO:0007669"/>
    <property type="project" value="UniProtKB-KW"/>
</dbReference>
<reference evidence="10" key="1">
    <citation type="submission" date="2022-07" db="EMBL/GenBank/DDBJ databases">
        <title>Genome Sequence of Agrocybe chaxingu.</title>
        <authorList>
            <person name="Buettner E."/>
        </authorList>
    </citation>
    <scope>NUCLEOTIDE SEQUENCE</scope>
    <source>
        <strain evidence="10">MP-N11</strain>
    </source>
</reference>
<dbReference type="PANTHER" id="PTHR47634:SF9">
    <property type="entry name" value="PROTEIN KINASE DOMAIN-CONTAINING PROTEIN-RELATED"/>
    <property type="match status" value="1"/>
</dbReference>
<evidence type="ECO:0000256" key="3">
    <source>
        <dbReference type="ARBA" id="ARBA00022679"/>
    </source>
</evidence>
<sequence length="379" mass="42824">MTPNIDPRTSTTFRLALDRSCKEDAMRYSDGLSKYLAAKVLTLEATKQSHDGLMQELEFLKKIASCEDINSLPILRDNFEIQGPRGSHLCFVMDLLSTDVSSYRRSAPKKALPPHTVKAIVIQVLEALTQLHELGIIHTDLKLDNILFNSITTDEHIDQYLEANPVVIDGEYDLDGQSYPILHSQPIQHAFSWDVPPLTAEVMNFTLVDLGQGQWAGRQPTINMFSAYFLRAPELILQSDFGPKIDIWALGCVTFEMLTGRWLFTPEEGEDWRLEDDHLAKMMELTGERFTSSMLERAFRRDEYFDTNGNLLRIDGLQPMPLEAALANYKIVPEGEIGAAASFMRACLRLDVNDRASAADLSMHPWLRTASCEHYHSAT</sequence>
<evidence type="ECO:0000256" key="5">
    <source>
        <dbReference type="ARBA" id="ARBA00022777"/>
    </source>
</evidence>
<protein>
    <recommendedName>
        <fullName evidence="1">non-specific serine/threonine protein kinase</fullName>
        <ecNumber evidence="1">2.7.11.1</ecNumber>
    </recommendedName>
</protein>
<evidence type="ECO:0000256" key="6">
    <source>
        <dbReference type="ARBA" id="ARBA00022840"/>
    </source>
</evidence>
<dbReference type="Proteomes" id="UP001148786">
    <property type="component" value="Unassembled WGS sequence"/>
</dbReference>
<comment type="caution">
    <text evidence="10">The sequence shown here is derived from an EMBL/GenBank/DDBJ whole genome shotgun (WGS) entry which is preliminary data.</text>
</comment>
<keyword evidence="11" id="KW-1185">Reference proteome</keyword>
<dbReference type="GO" id="GO:0005524">
    <property type="term" value="F:ATP binding"/>
    <property type="evidence" value="ECO:0007669"/>
    <property type="project" value="UniProtKB-KW"/>
</dbReference>
<dbReference type="EMBL" id="JANKHO010000126">
    <property type="protein sequence ID" value="KAJ3514818.1"/>
    <property type="molecule type" value="Genomic_DNA"/>
</dbReference>
<dbReference type="GO" id="GO:0000245">
    <property type="term" value="P:spliceosomal complex assembly"/>
    <property type="evidence" value="ECO:0007669"/>
    <property type="project" value="TreeGrafter"/>
</dbReference>
<dbReference type="OrthoDB" id="5979581at2759"/>
<dbReference type="InterPro" id="IPR011009">
    <property type="entry name" value="Kinase-like_dom_sf"/>
</dbReference>
<proteinExistence type="predicted"/>
<keyword evidence="5" id="KW-0418">Kinase</keyword>
<evidence type="ECO:0000256" key="4">
    <source>
        <dbReference type="ARBA" id="ARBA00022741"/>
    </source>
</evidence>
<evidence type="ECO:0000259" key="9">
    <source>
        <dbReference type="PROSITE" id="PS50011"/>
    </source>
</evidence>
<dbReference type="PROSITE" id="PS50011">
    <property type="entry name" value="PROTEIN_KINASE_DOM"/>
    <property type="match status" value="1"/>
</dbReference>
<evidence type="ECO:0000256" key="2">
    <source>
        <dbReference type="ARBA" id="ARBA00022527"/>
    </source>
</evidence>
<dbReference type="InterPro" id="IPR051334">
    <property type="entry name" value="SRPK"/>
</dbReference>
<dbReference type="PROSITE" id="PS00108">
    <property type="entry name" value="PROTEIN_KINASE_ST"/>
    <property type="match status" value="1"/>
</dbReference>
<accession>A0A9W8K760</accession>
<dbReference type="EC" id="2.7.11.1" evidence="1"/>
<evidence type="ECO:0000313" key="11">
    <source>
        <dbReference type="Proteomes" id="UP001148786"/>
    </source>
</evidence>
<gene>
    <name evidence="10" type="ORF">NLJ89_g2152</name>
</gene>
<evidence type="ECO:0000256" key="7">
    <source>
        <dbReference type="ARBA" id="ARBA00047899"/>
    </source>
</evidence>
<name>A0A9W8K760_9AGAR</name>
<evidence type="ECO:0000256" key="1">
    <source>
        <dbReference type="ARBA" id="ARBA00012513"/>
    </source>
</evidence>